<organism evidence="2 3">
    <name type="scientific">Clostridium acetobutylicum (strain ATCC 824 / DSM 792 / JCM 1419 / IAM 19013 / LMG 5710 / NBRC 13948 / NRRL B-527 / VKM B-1787 / 2291 / W)</name>
    <dbReference type="NCBI Taxonomy" id="272562"/>
    <lineage>
        <taxon>Bacteria</taxon>
        <taxon>Bacillati</taxon>
        <taxon>Bacillota</taxon>
        <taxon>Clostridia</taxon>
        <taxon>Eubacteriales</taxon>
        <taxon>Clostridiaceae</taxon>
        <taxon>Clostridium</taxon>
    </lineage>
</organism>
<dbReference type="Pfam" id="PF06013">
    <property type="entry name" value="WXG100"/>
    <property type="match status" value="1"/>
</dbReference>
<evidence type="ECO:0000313" key="2">
    <source>
        <dbReference type="EMBL" id="AAK78027.1"/>
    </source>
</evidence>
<dbReference type="OrthoDB" id="4978934at2"/>
<dbReference type="InterPro" id="IPR036689">
    <property type="entry name" value="ESAT-6-like_sf"/>
</dbReference>
<dbReference type="RefSeq" id="WP_010963369.1">
    <property type="nucleotide sequence ID" value="NC_003030.1"/>
</dbReference>
<dbReference type="InterPro" id="IPR010310">
    <property type="entry name" value="T7SS_ESAT-6-like"/>
</dbReference>
<accession>Q97MZ9</accession>
<proteinExistence type="inferred from homology"/>
<dbReference type="Proteomes" id="UP000000814">
    <property type="component" value="Chromosome"/>
</dbReference>
<sequence length="97" mass="10654">MADKIRLTVSEIDHTASVFAKNGQDIENVLKALTNEKNKLVSSWEGDAAKAFSSEFDQFAPQVTQFAKLVEQIGQQLKSASKTMQDTDAKVASALHR</sequence>
<dbReference type="Gene3D" id="1.10.287.1060">
    <property type="entry name" value="ESAT-6-like"/>
    <property type="match status" value="1"/>
</dbReference>
<dbReference type="NCBIfam" id="TIGR03930">
    <property type="entry name" value="WXG100_ESAT6"/>
    <property type="match status" value="1"/>
</dbReference>
<dbReference type="KEGG" id="cac:CA_C0040"/>
<dbReference type="HOGENOM" id="CLU_158563_2_1_9"/>
<protein>
    <recommendedName>
        <fullName evidence="1">ESAT-6-like protein</fullName>
    </recommendedName>
</protein>
<evidence type="ECO:0000313" key="3">
    <source>
        <dbReference type="Proteomes" id="UP000000814"/>
    </source>
</evidence>
<reference evidence="2 3" key="1">
    <citation type="journal article" date="2001" name="J. Bacteriol.">
        <title>Genome sequence and comparative analysis of the solvent-producing bacterium Clostridium acetobutylicum.</title>
        <authorList>
            <person name="Nolling J."/>
            <person name="Breton G."/>
            <person name="Omelchenko M.V."/>
            <person name="Makarova K.S."/>
            <person name="Zeng Q."/>
            <person name="Gibson R."/>
            <person name="Lee H.M."/>
            <person name="Dubois J."/>
            <person name="Qiu D."/>
            <person name="Hitti J."/>
            <person name="Wolf Y.I."/>
            <person name="Tatusov R.L."/>
            <person name="Sabathe F."/>
            <person name="Doucette-Stamm L."/>
            <person name="Soucaille P."/>
            <person name="Daly M.J."/>
            <person name="Bennett G.N."/>
            <person name="Koonin E.V."/>
            <person name="Smith D.R."/>
        </authorList>
    </citation>
    <scope>NUCLEOTIDE SEQUENCE [LARGE SCALE GENOMIC DNA]</scope>
    <source>
        <strain evidence="3">ATCC 824 / DSM 792 / JCM 1419 / LMG 5710 / VKM B-1787</strain>
    </source>
</reference>
<dbReference type="STRING" id="272562.CA_C0040"/>
<dbReference type="GeneID" id="44996522"/>
<dbReference type="AlphaFoldDB" id="Q97MZ9"/>
<name>Q97MZ9_CLOAB</name>
<evidence type="ECO:0000256" key="1">
    <source>
        <dbReference type="RuleBase" id="RU362001"/>
    </source>
</evidence>
<dbReference type="SUPFAM" id="SSF140453">
    <property type="entry name" value="EsxAB dimer-like"/>
    <property type="match status" value="1"/>
</dbReference>
<dbReference type="EMBL" id="AE001437">
    <property type="protein sequence ID" value="AAK78027.1"/>
    <property type="molecule type" value="Genomic_DNA"/>
</dbReference>
<dbReference type="PATRIC" id="fig|272562.8.peg.219"/>
<comment type="similarity">
    <text evidence="1">Belongs to the WXG100 family.</text>
</comment>
<dbReference type="eggNOG" id="COG4842">
    <property type="taxonomic scope" value="Bacteria"/>
</dbReference>
<dbReference type="PIR" id="H96904">
    <property type="entry name" value="H96904"/>
</dbReference>
<keyword evidence="3" id="KW-1185">Reference proteome</keyword>
<gene>
    <name evidence="2" type="ordered locus">CA_C0040</name>
</gene>